<accession>W1Q6R2</accession>
<dbReference type="AlphaFoldDB" id="W1Q6R2"/>
<dbReference type="Pfam" id="PF13094">
    <property type="entry name" value="CENP-Q"/>
    <property type="match status" value="1"/>
</dbReference>
<evidence type="ECO:0000256" key="2">
    <source>
        <dbReference type="SAM" id="MobiDB-lite"/>
    </source>
</evidence>
<organism evidence="3 4">
    <name type="scientific">Ogataea parapolymorpha (strain ATCC 26012 / BCRC 20466 / JCM 22074 / NRRL Y-7560 / DL-1)</name>
    <name type="common">Yeast</name>
    <name type="synonym">Hansenula polymorpha</name>
    <dbReference type="NCBI Taxonomy" id="871575"/>
    <lineage>
        <taxon>Eukaryota</taxon>
        <taxon>Fungi</taxon>
        <taxon>Dikarya</taxon>
        <taxon>Ascomycota</taxon>
        <taxon>Saccharomycotina</taxon>
        <taxon>Pichiomycetes</taxon>
        <taxon>Pichiales</taxon>
        <taxon>Pichiaceae</taxon>
        <taxon>Ogataea</taxon>
    </lineage>
</organism>
<sequence length="325" mass="37240">MPPIKKTPKRPSAITRIKKLKHLDKPVFKKKRATSGNVSSSVLHDERSLVKDSQTIFSDDENSPPARTQRRNQRTARQKHKSESLAADSGSESERGIDEIHTFTQMVSKKSMRTKWAPLPPNVSSYLDTILNLYVEESISQIPFRSNKERLAFRTLVKDSIVKPLAKKMRVARFPGEIKERLLDQEQLDEENMRLEANFSANLRQLEVLRVQEQKEQALLDSEEKYLEQFKKSVERQEELMAKDLLPYADLADDLQISEPKSAEHLNLASTEYNGYDPATDPDFSESMNTLDKHLNSISKNVELLDPLVDILDRVNSILQVIVSQ</sequence>
<proteinExistence type="predicted"/>
<protein>
    <submittedName>
        <fullName evidence="3">Uncharacterized protein</fullName>
    </submittedName>
</protein>
<comment type="caution">
    <text evidence="3">The sequence shown here is derived from an EMBL/GenBank/DDBJ whole genome shotgun (WGS) entry which is preliminary data.</text>
</comment>
<feature type="coiled-coil region" evidence="1">
    <location>
        <begin position="178"/>
        <end position="240"/>
    </location>
</feature>
<dbReference type="RefSeq" id="XP_013932243.1">
    <property type="nucleotide sequence ID" value="XM_014076768.1"/>
</dbReference>
<dbReference type="OMA" id="QISQMEM"/>
<evidence type="ECO:0000256" key="1">
    <source>
        <dbReference type="SAM" id="Coils"/>
    </source>
</evidence>
<dbReference type="HOGENOM" id="CLU_855547_0_0_1"/>
<dbReference type="KEGG" id="opa:HPODL_02463"/>
<name>W1Q6R2_OGAPD</name>
<evidence type="ECO:0000313" key="4">
    <source>
        <dbReference type="Proteomes" id="UP000008673"/>
    </source>
</evidence>
<keyword evidence="1" id="KW-0175">Coiled coil</keyword>
<dbReference type="Proteomes" id="UP000008673">
    <property type="component" value="Unassembled WGS sequence"/>
</dbReference>
<dbReference type="InterPro" id="IPR025212">
    <property type="entry name" value="CAD_CENP-Q"/>
</dbReference>
<keyword evidence="4" id="KW-1185">Reference proteome</keyword>
<dbReference type="EMBL" id="AEOI02000010">
    <property type="protein sequence ID" value="ESW95813.1"/>
    <property type="molecule type" value="Genomic_DNA"/>
</dbReference>
<dbReference type="OrthoDB" id="2420947at2759"/>
<feature type="compositionally biased region" description="Basic residues" evidence="2">
    <location>
        <begin position="68"/>
        <end position="80"/>
    </location>
</feature>
<dbReference type="STRING" id="871575.W1Q6R2"/>
<reference evidence="3 4" key="1">
    <citation type="journal article" date="2013" name="BMC Genomics">
        <title>Genome sequence and analysis of methylotrophic yeast Hansenula polymorpha DL1.</title>
        <authorList>
            <person name="Ravin N.V."/>
            <person name="Eldarov M.A."/>
            <person name="Kadnikov V.V."/>
            <person name="Beletsky A.V."/>
            <person name="Schneider J."/>
            <person name="Mardanova E.S."/>
            <person name="Smekalova E.M."/>
            <person name="Zvereva M.I."/>
            <person name="Dontsova O.A."/>
            <person name="Mardanov A.V."/>
            <person name="Skryabin K.G."/>
        </authorList>
    </citation>
    <scope>NUCLEOTIDE SEQUENCE [LARGE SCALE GENOMIC DNA]</scope>
    <source>
        <strain evidence="4">ATCC 26012 / BCRC 20466 / JCM 22074 / NRRL Y-7560 / DL-1</strain>
    </source>
</reference>
<dbReference type="GeneID" id="25771916"/>
<feature type="region of interest" description="Disordered" evidence="2">
    <location>
        <begin position="1"/>
        <end position="99"/>
    </location>
</feature>
<feature type="compositionally biased region" description="Basic residues" evidence="2">
    <location>
        <begin position="16"/>
        <end position="33"/>
    </location>
</feature>
<gene>
    <name evidence="3" type="ORF">HPODL_02463</name>
</gene>
<evidence type="ECO:0000313" key="3">
    <source>
        <dbReference type="EMBL" id="ESW95813.1"/>
    </source>
</evidence>